<dbReference type="PANTHER" id="PTHR30561">
    <property type="entry name" value="SMR FAMILY PROTON-DEPENDENT DRUG EFFLUX TRANSPORTER SUGE"/>
    <property type="match status" value="1"/>
</dbReference>
<feature type="transmembrane region" description="Helical" evidence="8">
    <location>
        <begin position="29"/>
        <end position="50"/>
    </location>
</feature>
<evidence type="ECO:0000256" key="2">
    <source>
        <dbReference type="ARBA" id="ARBA00022448"/>
    </source>
</evidence>
<gene>
    <name evidence="9" type="ORF">JMA_35980</name>
</gene>
<organism evidence="9 10">
    <name type="scientific">Jeotgalibacillus malaysiensis</name>
    <dbReference type="NCBI Taxonomy" id="1508404"/>
    <lineage>
        <taxon>Bacteria</taxon>
        <taxon>Bacillati</taxon>
        <taxon>Bacillota</taxon>
        <taxon>Bacilli</taxon>
        <taxon>Bacillales</taxon>
        <taxon>Caryophanaceae</taxon>
        <taxon>Jeotgalibacillus</taxon>
    </lineage>
</organism>
<accession>A0A0B5ARN0</accession>
<evidence type="ECO:0000313" key="9">
    <source>
        <dbReference type="EMBL" id="AJD92915.1"/>
    </source>
</evidence>
<comment type="similarity">
    <text evidence="7">Belongs to the drug/metabolite transporter (DMT) superfamily. Small multidrug resistance (SMR) (TC 2.A.7.1) family.</text>
</comment>
<dbReference type="InterPro" id="IPR000390">
    <property type="entry name" value="Small_drug/metabolite_transptr"/>
</dbReference>
<dbReference type="STRING" id="1508404.JMA_35980"/>
<keyword evidence="6 8" id="KW-0472">Membrane</keyword>
<feature type="transmembrane region" description="Helical" evidence="8">
    <location>
        <begin position="87"/>
        <end position="104"/>
    </location>
</feature>
<evidence type="ECO:0000256" key="7">
    <source>
        <dbReference type="RuleBase" id="RU003942"/>
    </source>
</evidence>
<dbReference type="SUPFAM" id="SSF103481">
    <property type="entry name" value="Multidrug resistance efflux transporter EmrE"/>
    <property type="match status" value="1"/>
</dbReference>
<dbReference type="InterPro" id="IPR045324">
    <property type="entry name" value="Small_multidrug_res"/>
</dbReference>
<keyword evidence="5 8" id="KW-1133">Transmembrane helix</keyword>
<evidence type="ECO:0000256" key="4">
    <source>
        <dbReference type="ARBA" id="ARBA00022692"/>
    </source>
</evidence>
<keyword evidence="10" id="KW-1185">Reference proteome</keyword>
<evidence type="ECO:0000256" key="8">
    <source>
        <dbReference type="SAM" id="Phobius"/>
    </source>
</evidence>
<evidence type="ECO:0000256" key="3">
    <source>
        <dbReference type="ARBA" id="ARBA00022475"/>
    </source>
</evidence>
<name>A0A0B5ARN0_9BACL</name>
<keyword evidence="4 7" id="KW-0812">Transmembrane</keyword>
<dbReference type="GO" id="GO:0005886">
    <property type="term" value="C:plasma membrane"/>
    <property type="evidence" value="ECO:0007669"/>
    <property type="project" value="UniProtKB-SubCell"/>
</dbReference>
<dbReference type="BioCyc" id="JESP1508404:G14D9-12879-MONOMER"/>
<dbReference type="Proteomes" id="UP000031449">
    <property type="component" value="Chromosome"/>
</dbReference>
<reference evidence="9 10" key="1">
    <citation type="submission" date="2014-08" db="EMBL/GenBank/DDBJ databases">
        <title>Complete genome of a marine bacteria Jeotgalibacillus malaysiensis.</title>
        <authorList>
            <person name="Yaakop A.S."/>
            <person name="Chan K.-G."/>
            <person name="Goh K.M."/>
        </authorList>
    </citation>
    <scope>NUCLEOTIDE SEQUENCE [LARGE SCALE GENOMIC DNA]</scope>
    <source>
        <strain evidence="9 10">D5</strain>
    </source>
</reference>
<dbReference type="PANTHER" id="PTHR30561:SF0">
    <property type="entry name" value="GUANIDINIUM EXPORTER"/>
    <property type="match status" value="1"/>
</dbReference>
<dbReference type="InterPro" id="IPR037185">
    <property type="entry name" value="EmrE-like"/>
</dbReference>
<evidence type="ECO:0000256" key="5">
    <source>
        <dbReference type="ARBA" id="ARBA00022989"/>
    </source>
</evidence>
<proteinExistence type="inferred from homology"/>
<dbReference type="EMBL" id="CP009416">
    <property type="protein sequence ID" value="AJD92915.1"/>
    <property type="molecule type" value="Genomic_DNA"/>
</dbReference>
<dbReference type="OrthoDB" id="21828at2"/>
<keyword evidence="3" id="KW-1003">Cell membrane</keyword>
<dbReference type="AlphaFoldDB" id="A0A0B5ARN0"/>
<dbReference type="Pfam" id="PF00893">
    <property type="entry name" value="Multi_Drug_Res"/>
    <property type="match status" value="1"/>
</dbReference>
<dbReference type="Gene3D" id="1.10.3730.20">
    <property type="match status" value="1"/>
</dbReference>
<evidence type="ECO:0000256" key="1">
    <source>
        <dbReference type="ARBA" id="ARBA00004651"/>
    </source>
</evidence>
<feature type="transmembrane region" description="Helical" evidence="8">
    <location>
        <begin position="56"/>
        <end position="78"/>
    </location>
</feature>
<dbReference type="KEGG" id="jeo:JMA_35980"/>
<evidence type="ECO:0000313" key="10">
    <source>
        <dbReference type="Proteomes" id="UP000031449"/>
    </source>
</evidence>
<comment type="subcellular location">
    <subcellularLocation>
        <location evidence="1 7">Cell membrane</location>
        <topology evidence="1 7">Multi-pass membrane protein</topology>
    </subcellularLocation>
</comment>
<sequence>MSWIALIIAGFCEVLGVNGMQRIATGKKISGFIFLIGGFVASLNLLSFAMTTIPLGVAYAVWTGMGTIGGVVVGMIFYGDPADKKRIFFLILIVVAVVGLRVVTS</sequence>
<dbReference type="HOGENOM" id="CLU_133067_1_2_9"/>
<dbReference type="GO" id="GO:0022857">
    <property type="term" value="F:transmembrane transporter activity"/>
    <property type="evidence" value="ECO:0007669"/>
    <property type="project" value="InterPro"/>
</dbReference>
<keyword evidence="2" id="KW-0813">Transport</keyword>
<protein>
    <submittedName>
        <fullName evidence="9">Multidrug resistance protein SMR</fullName>
    </submittedName>
</protein>
<evidence type="ECO:0000256" key="6">
    <source>
        <dbReference type="ARBA" id="ARBA00023136"/>
    </source>
</evidence>